<evidence type="ECO:0000313" key="24">
    <source>
        <dbReference type="Proteomes" id="UP000789342"/>
    </source>
</evidence>
<keyword evidence="5" id="KW-0963">Cytoplasm</keyword>
<comment type="similarity">
    <text evidence="13">Belongs to the methyltransferase superfamily. Trimethylguanosine synthase family.</text>
</comment>
<keyword evidence="7" id="KW-0489">Methyltransferase</keyword>
<dbReference type="GO" id="GO:0005737">
    <property type="term" value="C:cytoplasm"/>
    <property type="evidence" value="ECO:0007669"/>
    <property type="project" value="UniProtKB-SubCell"/>
</dbReference>
<dbReference type="CDD" id="cd02440">
    <property type="entry name" value="AdoMet_MTases"/>
    <property type="match status" value="1"/>
</dbReference>
<keyword evidence="12" id="KW-0539">Nucleus</keyword>
<evidence type="ECO:0000256" key="11">
    <source>
        <dbReference type="ARBA" id="ARBA00023163"/>
    </source>
</evidence>
<comment type="subunit">
    <text evidence="20">May form homooligomers. Interacts with CREBBP/CBP, EED/WAIT1, EP300/P300, NCOA6/PRIP, PPARBP/PBP and SMN.</text>
</comment>
<dbReference type="AlphaFoldDB" id="A0A9N8W0E5"/>
<comment type="catalytic activity">
    <reaction evidence="16">
        <text>a 5'-end (N(2),N(7)-dimethyl 5'-triphosphoguanosine)-ribonucleoside in snRNA + S-adenosyl-L-methionine = a 5'-end (N(2),N(2),N(7)-trimethyl 5'-triphosphoguanosine)-ribonucleoside in snRNA + S-adenosyl-L-homocysteine + H(+)</text>
        <dbReference type="Rhea" id="RHEA:78479"/>
        <dbReference type="Rhea" id="RHEA-COMP:19087"/>
        <dbReference type="Rhea" id="RHEA-COMP:19089"/>
        <dbReference type="ChEBI" id="CHEBI:15378"/>
        <dbReference type="ChEBI" id="CHEBI:57856"/>
        <dbReference type="ChEBI" id="CHEBI:59789"/>
        <dbReference type="ChEBI" id="CHEBI:167623"/>
        <dbReference type="ChEBI" id="CHEBI:172880"/>
    </reaction>
    <physiologicalReaction direction="left-to-right" evidence="16">
        <dbReference type="Rhea" id="RHEA:78480"/>
    </physiologicalReaction>
</comment>
<comment type="catalytic activity">
    <reaction evidence="15">
        <text>a 5'-end (N(7)-methyl 5'-triphosphoguanosine)-ribonucleoside in snoRNA + S-adenosyl-L-methionine = a 5'-end (N(2),N(7)-dimethyl 5'-triphosphoguanosine)-ribonucleoside in snoRNA + S-adenosyl-L-homocysteine + H(+)</text>
        <dbReference type="Rhea" id="RHEA:78475"/>
        <dbReference type="Rhea" id="RHEA-COMP:19086"/>
        <dbReference type="Rhea" id="RHEA-COMP:19088"/>
        <dbReference type="ChEBI" id="CHEBI:15378"/>
        <dbReference type="ChEBI" id="CHEBI:57856"/>
        <dbReference type="ChEBI" id="CHEBI:59789"/>
        <dbReference type="ChEBI" id="CHEBI:156461"/>
        <dbReference type="ChEBI" id="CHEBI:172880"/>
    </reaction>
    <physiologicalReaction direction="left-to-right" evidence="15">
        <dbReference type="Rhea" id="RHEA:78476"/>
    </physiologicalReaction>
</comment>
<comment type="caution">
    <text evidence="23">The sequence shown here is derived from an EMBL/GenBank/DDBJ whole genome shotgun (WGS) entry which is preliminary data.</text>
</comment>
<dbReference type="GO" id="GO:0015030">
    <property type="term" value="C:Cajal body"/>
    <property type="evidence" value="ECO:0007669"/>
    <property type="project" value="UniProtKB-SubCell"/>
</dbReference>
<evidence type="ECO:0000256" key="21">
    <source>
        <dbReference type="ARBA" id="ARBA00079339"/>
    </source>
</evidence>
<evidence type="ECO:0000256" key="8">
    <source>
        <dbReference type="ARBA" id="ARBA00022679"/>
    </source>
</evidence>
<comment type="catalytic activity">
    <reaction evidence="17">
        <text>a 5'-end (N(7)-methyl 5'-triphosphoguanosine)-ribonucleoside in snRNA + S-adenosyl-L-methionine = a 5'-end (N(2),N(7)-dimethyl 5'-triphosphoguanosine)-ribonucleoside in snRNA + S-adenosyl-L-homocysteine + H(+)</text>
        <dbReference type="Rhea" id="RHEA:78471"/>
        <dbReference type="Rhea" id="RHEA-COMP:19085"/>
        <dbReference type="Rhea" id="RHEA-COMP:19087"/>
        <dbReference type="ChEBI" id="CHEBI:15378"/>
        <dbReference type="ChEBI" id="CHEBI:57856"/>
        <dbReference type="ChEBI" id="CHEBI:59789"/>
        <dbReference type="ChEBI" id="CHEBI:156461"/>
        <dbReference type="ChEBI" id="CHEBI:172880"/>
    </reaction>
    <physiologicalReaction direction="left-to-right" evidence="17">
        <dbReference type="Rhea" id="RHEA:78472"/>
    </physiologicalReaction>
</comment>
<comment type="catalytic activity">
    <reaction evidence="14">
        <text>a 5'-end (N(2),N(7)-dimethyl 5'-triphosphoguanosine)-ribonucleoside in snoRNA + S-adenosyl-L-methionine = a 5'-end (N(2),N(2),N(7)-trimethyl 5'-triphosphoguanosine)-ribonucleoside in snoRNA + S-adenosyl-L-homocysteine + H(+)</text>
        <dbReference type="Rhea" id="RHEA:78507"/>
        <dbReference type="Rhea" id="RHEA-COMP:19088"/>
        <dbReference type="Rhea" id="RHEA-COMP:19090"/>
        <dbReference type="ChEBI" id="CHEBI:15378"/>
        <dbReference type="ChEBI" id="CHEBI:57856"/>
        <dbReference type="ChEBI" id="CHEBI:59789"/>
        <dbReference type="ChEBI" id="CHEBI:167623"/>
        <dbReference type="ChEBI" id="CHEBI:172880"/>
    </reaction>
    <physiologicalReaction direction="left-to-right" evidence="14">
        <dbReference type="Rhea" id="RHEA:78508"/>
    </physiologicalReaction>
</comment>
<dbReference type="FunFam" id="3.40.50.150:FF:000066">
    <property type="entry name" value="Trimethylguanosine synthase 1"/>
    <property type="match status" value="1"/>
</dbReference>
<organism evidence="23 24">
    <name type="scientific">Acaulospora morrowiae</name>
    <dbReference type="NCBI Taxonomy" id="94023"/>
    <lineage>
        <taxon>Eukaryota</taxon>
        <taxon>Fungi</taxon>
        <taxon>Fungi incertae sedis</taxon>
        <taxon>Mucoromycota</taxon>
        <taxon>Glomeromycotina</taxon>
        <taxon>Glomeromycetes</taxon>
        <taxon>Diversisporales</taxon>
        <taxon>Acaulosporaceae</taxon>
        <taxon>Acaulospora</taxon>
    </lineage>
</organism>
<evidence type="ECO:0000256" key="1">
    <source>
        <dbReference type="ARBA" id="ARBA00004408"/>
    </source>
</evidence>
<evidence type="ECO:0000256" key="20">
    <source>
        <dbReference type="ARBA" id="ARBA00064494"/>
    </source>
</evidence>
<evidence type="ECO:0000313" key="23">
    <source>
        <dbReference type="EMBL" id="CAG8467702.1"/>
    </source>
</evidence>
<dbReference type="Gene3D" id="3.40.50.150">
    <property type="entry name" value="Vaccinia Virus protein VP39"/>
    <property type="match status" value="1"/>
</dbReference>
<dbReference type="InterPro" id="IPR029063">
    <property type="entry name" value="SAM-dependent_MTases_sf"/>
</dbReference>
<keyword evidence="9" id="KW-0949">S-adenosyl-L-methionine</keyword>
<dbReference type="OrthoDB" id="194443at2759"/>
<dbReference type="Proteomes" id="UP000789342">
    <property type="component" value="Unassembled WGS sequence"/>
</dbReference>
<dbReference type="Pfam" id="PF09445">
    <property type="entry name" value="Methyltransf_15"/>
    <property type="match status" value="1"/>
</dbReference>
<protein>
    <recommendedName>
        <fullName evidence="4">Trimethylguanosine synthase</fullName>
    </recommendedName>
    <alternativeName>
        <fullName evidence="18">Cap-specific guanine-N(2) methyltransferase</fullName>
    </alternativeName>
    <alternativeName>
        <fullName evidence="21">Nuclear receptor coactivator 6-interacting protein</fullName>
    </alternativeName>
    <alternativeName>
        <fullName evidence="22">PRIP-interacting protein with methyltransferase motif</fullName>
    </alternativeName>
</protein>
<proteinExistence type="inferred from homology"/>
<comment type="function">
    <text evidence="19">Catalyzes the 2 serial methylation steps for the conversion of the 7-monomethylguanosine (m(7)G) caps of snRNAs and snoRNAs to a 2,2,7-trimethylguanosine (m(2,2,7)G) cap structure. The enzyme is specific for guanine, and N7 methylation must precede N2 methylation. Hypermethylation of the m7G cap of U snRNAs leads to their concentration in nuclear foci, their colocalization with coilin and the formation of canonical Cajal bodies (CBs). Plays a role in transcriptional regulation.</text>
</comment>
<evidence type="ECO:0000256" key="7">
    <source>
        <dbReference type="ARBA" id="ARBA00022603"/>
    </source>
</evidence>
<dbReference type="EMBL" id="CAJVPV010000651">
    <property type="protein sequence ID" value="CAG8467702.1"/>
    <property type="molecule type" value="Genomic_DNA"/>
</dbReference>
<keyword evidence="8" id="KW-0808">Transferase</keyword>
<dbReference type="GO" id="GO:0005730">
    <property type="term" value="C:nucleolus"/>
    <property type="evidence" value="ECO:0007669"/>
    <property type="project" value="UniProtKB-SubCell"/>
</dbReference>
<evidence type="ECO:0000256" key="4">
    <source>
        <dbReference type="ARBA" id="ARBA00018517"/>
    </source>
</evidence>
<reference evidence="23" key="1">
    <citation type="submission" date="2021-06" db="EMBL/GenBank/DDBJ databases">
        <authorList>
            <person name="Kallberg Y."/>
            <person name="Tangrot J."/>
            <person name="Rosling A."/>
        </authorList>
    </citation>
    <scope>NUCLEOTIDE SEQUENCE</scope>
    <source>
        <strain evidence="23">CL551</strain>
    </source>
</reference>
<evidence type="ECO:0000256" key="22">
    <source>
        <dbReference type="ARBA" id="ARBA00081504"/>
    </source>
</evidence>
<evidence type="ECO:0000256" key="10">
    <source>
        <dbReference type="ARBA" id="ARBA00023015"/>
    </source>
</evidence>
<keyword evidence="24" id="KW-1185">Reference proteome</keyword>
<comment type="subcellular location">
    <subcellularLocation>
        <location evidence="2">Cytoplasm</location>
    </subcellularLocation>
    <subcellularLocation>
        <location evidence="1">Nucleus</location>
        <location evidence="1">Cajal body</location>
    </subcellularLocation>
    <subcellularLocation>
        <location evidence="3">Nucleus</location>
        <location evidence="3">Nucleolus</location>
    </subcellularLocation>
</comment>
<evidence type="ECO:0000256" key="6">
    <source>
        <dbReference type="ARBA" id="ARBA00022553"/>
    </source>
</evidence>
<evidence type="ECO:0000256" key="2">
    <source>
        <dbReference type="ARBA" id="ARBA00004496"/>
    </source>
</evidence>
<dbReference type="SUPFAM" id="SSF53335">
    <property type="entry name" value="S-adenosyl-L-methionine-dependent methyltransferases"/>
    <property type="match status" value="1"/>
</dbReference>
<gene>
    <name evidence="23" type="ORF">AMORRO_LOCUS1708</name>
</gene>
<sequence>MSLPTGRIWNTKKRKRGEALEVSLTEDDQKLRQLSKNKRTRALQYDFESSNLGIRQTRFDASVFDELEEFSLTNKKLERKGVQGGALVNSYAQKKVLEYTEGNIPGSLRKYWRQRFDLFSHYDEGILMDEEGWYSVTPEAVAAQIAERCRCDIIVDAFCGVGGNAIQFANTCRRVIAIDIDETKLICARNNAKIYGVYDRIDFILGDYFKLIPKLKADVVFLSPPWGGPSYISKKNFDLKTMMVLDGEKLYHETTKITNNIAYYVPRNVDPQQLADFAGRGNTCEVQQIYVEGKFKTQVAYYGELKCKEN</sequence>
<evidence type="ECO:0000256" key="12">
    <source>
        <dbReference type="ARBA" id="ARBA00023242"/>
    </source>
</evidence>
<accession>A0A9N8W0E5</accession>
<evidence type="ECO:0000256" key="5">
    <source>
        <dbReference type="ARBA" id="ARBA00022490"/>
    </source>
</evidence>
<dbReference type="InterPro" id="IPR019012">
    <property type="entry name" value="RNA_cap_Gua-N2-MeTrfase"/>
</dbReference>
<dbReference type="PANTHER" id="PTHR14741:SF32">
    <property type="entry name" value="TRIMETHYLGUANOSINE SYNTHASE"/>
    <property type="match status" value="1"/>
</dbReference>
<evidence type="ECO:0000256" key="17">
    <source>
        <dbReference type="ARBA" id="ARBA00049075"/>
    </source>
</evidence>
<evidence type="ECO:0000256" key="13">
    <source>
        <dbReference type="ARBA" id="ARBA00025783"/>
    </source>
</evidence>
<evidence type="ECO:0000256" key="14">
    <source>
        <dbReference type="ARBA" id="ARBA00047418"/>
    </source>
</evidence>
<evidence type="ECO:0000256" key="19">
    <source>
        <dbReference type="ARBA" id="ARBA00057179"/>
    </source>
</evidence>
<keyword evidence="6" id="KW-0597">Phosphoprotein</keyword>
<keyword evidence="10" id="KW-0805">Transcription regulation</keyword>
<evidence type="ECO:0000256" key="15">
    <source>
        <dbReference type="ARBA" id="ARBA00048740"/>
    </source>
</evidence>
<evidence type="ECO:0000256" key="9">
    <source>
        <dbReference type="ARBA" id="ARBA00022691"/>
    </source>
</evidence>
<evidence type="ECO:0000256" key="3">
    <source>
        <dbReference type="ARBA" id="ARBA00004604"/>
    </source>
</evidence>
<evidence type="ECO:0000256" key="16">
    <source>
        <dbReference type="ARBA" id="ARBA00048763"/>
    </source>
</evidence>
<name>A0A9N8W0E5_9GLOM</name>
<dbReference type="GO" id="GO:0071164">
    <property type="term" value="F:RNA cap trimethylguanosine synthase activity"/>
    <property type="evidence" value="ECO:0007669"/>
    <property type="project" value="TreeGrafter"/>
</dbReference>
<evidence type="ECO:0000256" key="18">
    <source>
        <dbReference type="ARBA" id="ARBA00049790"/>
    </source>
</evidence>
<dbReference type="PANTHER" id="PTHR14741">
    <property type="entry name" value="S-ADENOSYLMETHIONINE-DEPENDENT METHYLTRANSFERASE RELATED"/>
    <property type="match status" value="1"/>
</dbReference>
<keyword evidence="11" id="KW-0804">Transcription</keyword>